<gene>
    <name evidence="2" type="ORF">ABEB36_013611</name>
</gene>
<protein>
    <recommendedName>
        <fullName evidence="1">HAT C-terminal dimerisation domain-containing protein</fullName>
    </recommendedName>
</protein>
<organism evidence="2 3">
    <name type="scientific">Hypothenemus hampei</name>
    <name type="common">Coffee berry borer</name>
    <dbReference type="NCBI Taxonomy" id="57062"/>
    <lineage>
        <taxon>Eukaryota</taxon>
        <taxon>Metazoa</taxon>
        <taxon>Ecdysozoa</taxon>
        <taxon>Arthropoda</taxon>
        <taxon>Hexapoda</taxon>
        <taxon>Insecta</taxon>
        <taxon>Pterygota</taxon>
        <taxon>Neoptera</taxon>
        <taxon>Endopterygota</taxon>
        <taxon>Coleoptera</taxon>
        <taxon>Polyphaga</taxon>
        <taxon>Cucujiformia</taxon>
        <taxon>Curculionidae</taxon>
        <taxon>Scolytinae</taxon>
        <taxon>Hypothenemus</taxon>
    </lineage>
</organism>
<dbReference type="EMBL" id="JBDJPC010000011">
    <property type="protein sequence ID" value="KAL1489669.1"/>
    <property type="molecule type" value="Genomic_DNA"/>
</dbReference>
<dbReference type="InterPro" id="IPR008906">
    <property type="entry name" value="HATC_C_dom"/>
</dbReference>
<dbReference type="Pfam" id="PF05699">
    <property type="entry name" value="Dimer_Tnp_hAT"/>
    <property type="match status" value="1"/>
</dbReference>
<comment type="caution">
    <text evidence="2">The sequence shown here is derived from an EMBL/GenBank/DDBJ whole genome shotgun (WGS) entry which is preliminary data.</text>
</comment>
<dbReference type="AlphaFoldDB" id="A0ABD1E4R2"/>
<evidence type="ECO:0000313" key="3">
    <source>
        <dbReference type="Proteomes" id="UP001566132"/>
    </source>
</evidence>
<reference evidence="2 3" key="1">
    <citation type="submission" date="2024-05" db="EMBL/GenBank/DDBJ databases">
        <title>Genetic variation in Jamaican populations of the coffee berry borer (Hypothenemus hampei).</title>
        <authorList>
            <person name="Errbii M."/>
            <person name="Myrie A."/>
        </authorList>
    </citation>
    <scope>NUCLEOTIDE SEQUENCE [LARGE SCALE GENOMIC DNA]</scope>
    <source>
        <strain evidence="2">JA-Hopewell-2020-01-JO</strain>
        <tissue evidence="2">Whole body</tissue>
    </source>
</reference>
<name>A0ABD1E4R2_HYPHA</name>
<evidence type="ECO:0000313" key="2">
    <source>
        <dbReference type="EMBL" id="KAL1489669.1"/>
    </source>
</evidence>
<dbReference type="Proteomes" id="UP001566132">
    <property type="component" value="Unassembled WGS sequence"/>
</dbReference>
<accession>A0ABD1E4R2</accession>
<evidence type="ECO:0000259" key="1">
    <source>
        <dbReference type="Pfam" id="PF05699"/>
    </source>
</evidence>
<feature type="domain" description="HAT C-terminal dimerisation" evidence="1">
    <location>
        <begin position="87"/>
        <end position="161"/>
    </location>
</feature>
<sequence length="210" mass="24318">MIDLKNVESLEIAAFKKKILKFYITLCDDIRKRFNFEDEHIKFATNFSPYNIKHKKVAQSIAKFINLFPQINNFDIEEANIEWKFDNTEEFWKQVIDTKNDLNKPLFPSLSSTIIPTIFIIAASSASAERGFSSLALNKTKIRNQLHIDSCCAILIIKDEMRQFGGVLNWEPPRNIFIITPRAPNIAAMLPQYCFKYCRNIAMSALQQCK</sequence>
<proteinExistence type="predicted"/>
<keyword evidence="3" id="KW-1185">Reference proteome</keyword>